<dbReference type="FunCoup" id="Q7KWY3">
    <property type="interactions" value="186"/>
</dbReference>
<dbReference type="InterPro" id="IPR057403">
    <property type="entry name" value="Beta-prop_Aladin"/>
</dbReference>
<gene>
    <name evidence="3" type="ORF">DDB_G0276779</name>
</gene>
<keyword evidence="4" id="KW-1185">Reference proteome</keyword>
<dbReference type="dictyBase" id="DDB_G0276779"/>
<dbReference type="SMART" id="SM00320">
    <property type="entry name" value="WD40"/>
    <property type="match status" value="5"/>
</dbReference>
<dbReference type="SUPFAM" id="SSF50978">
    <property type="entry name" value="WD40 repeat-like"/>
    <property type="match status" value="1"/>
</dbReference>
<protein>
    <submittedName>
        <fullName evidence="3">WD40 repeat-containing protein</fullName>
    </submittedName>
</protein>
<feature type="domain" description="Aladin seven-bladed propeller" evidence="2">
    <location>
        <begin position="115"/>
        <end position="465"/>
    </location>
</feature>
<sequence length="471" mass="53949">MIEEHNCFEEFINTAAIGEQQVYGEYKSKLDSFTDESKLPYELLLERKNLVELKISDEEYKKSESALKTPNPTLLQKFQINFYQTIESINQVFKPSSSSSNQSSSSSSSNEDDSLQNKKIKVMSWHPQHRLLAVCNKNDVIYIYYFPNQDMYGMGNVRPLTLWFELQSKVYDIQWKPFLPYTLAVACENGIILWEIDISDLKVELKRTSPNYRINQSSTCANILNYPYFLSNTITWSSNGLQLACGSTNHSSILLWDVVSRVPTFIPRYNGNSLLVWSPKNDYLLSCGGKTCRIFDISKWDYNNKEWPMLTNYQTGSWNGKGEYLAVASGDRIQFIQCINRAFESGGELMYVEKTSTYRLQNVGGSGGGSSSSELFLGGHIKKIAWSPDSQRLAVIFYLNSKSRNNDTYCAIYKIKTYPKFSVTPRGFIRSKDQSIQSVSFVPNYKKGSLLSIAYNDGTIKFFPLLYQYKQ</sequence>
<dbReference type="HOGENOM" id="CLU_580658_0_0_1"/>
<dbReference type="eggNOG" id="KOG2139">
    <property type="taxonomic scope" value="Eukaryota"/>
</dbReference>
<feature type="region of interest" description="Disordered" evidence="1">
    <location>
        <begin position="94"/>
        <end position="114"/>
    </location>
</feature>
<dbReference type="InterPro" id="IPR015943">
    <property type="entry name" value="WD40/YVTN_repeat-like_dom_sf"/>
</dbReference>
<dbReference type="InterPro" id="IPR036322">
    <property type="entry name" value="WD40_repeat_dom_sf"/>
</dbReference>
<evidence type="ECO:0000313" key="4">
    <source>
        <dbReference type="Proteomes" id="UP000002195"/>
    </source>
</evidence>
<organism evidence="3 4">
    <name type="scientific">Dictyostelium discoideum</name>
    <name type="common">Social amoeba</name>
    <dbReference type="NCBI Taxonomy" id="44689"/>
    <lineage>
        <taxon>Eukaryota</taxon>
        <taxon>Amoebozoa</taxon>
        <taxon>Evosea</taxon>
        <taxon>Eumycetozoa</taxon>
        <taxon>Dictyostelia</taxon>
        <taxon>Dictyosteliales</taxon>
        <taxon>Dictyosteliaceae</taxon>
        <taxon>Dictyostelium</taxon>
    </lineage>
</organism>
<accession>Q550S0</accession>
<dbReference type="Gene3D" id="2.130.10.10">
    <property type="entry name" value="YVTN repeat-like/Quinoprotein amine dehydrogenase"/>
    <property type="match status" value="2"/>
</dbReference>
<dbReference type="GO" id="GO:0006913">
    <property type="term" value="P:nucleocytoplasmic transport"/>
    <property type="evidence" value="ECO:0000318"/>
    <property type="project" value="GO_Central"/>
</dbReference>
<comment type="caution">
    <text evidence="3">The sequence shown here is derived from an EMBL/GenBank/DDBJ whole genome shotgun (WGS) entry which is preliminary data.</text>
</comment>
<dbReference type="AlphaFoldDB" id="Q7KWY3"/>
<feature type="compositionally biased region" description="Low complexity" evidence="1">
    <location>
        <begin position="96"/>
        <end position="109"/>
    </location>
</feature>
<feature type="disulfide bond" evidence="5">
    <location>
        <begin position="287"/>
        <end position="292"/>
    </location>
</feature>
<dbReference type="PDB" id="9HCJ">
    <property type="method" value="EM"/>
    <property type="resolution" value="30.00 A"/>
    <property type="chains" value="40/41=1-471"/>
</dbReference>
<evidence type="ECO:0000313" key="3">
    <source>
        <dbReference type="EMBL" id="EAL68891.1"/>
    </source>
</evidence>
<evidence type="ECO:0007829" key="5">
    <source>
        <dbReference type="PDB" id="9HCJ"/>
    </source>
</evidence>
<dbReference type="PANTHER" id="PTHR14494">
    <property type="entry name" value="ALADIN/ADRACALIN/AAAS"/>
    <property type="match status" value="1"/>
</dbReference>
<dbReference type="OMA" id="WRPLCAF"/>
<dbReference type="InterPro" id="IPR001680">
    <property type="entry name" value="WD40_rpt"/>
</dbReference>
<reference evidence="5" key="2">
    <citation type="journal article" date="2025" name="Mol. Cell">
        <title>Nuclear pore permeability and fluid flow are modulated by its dilation state.</title>
        <authorList>
            <person name="Hoffmann P.C."/>
            <person name="Kim H."/>
            <person name="Obarska-Kosinska A."/>
            <person name="Kreysing J.P."/>
            <person name="Andino-Frydman E."/>
            <person name="Cruz-Leon S."/>
            <person name="Margiotta E."/>
            <person name="Cernikova L."/>
            <person name="Kosinski J."/>
            <person name="Turonova B."/>
            <person name="Hummer G."/>
            <person name="Beck M."/>
        </authorList>
    </citation>
    <scope>STRUCTURE BY ELECTRON MICROSCOPY (30.00 ANGSTROMS)</scope>
    <scope>DISULFIDE BONDS</scope>
</reference>
<dbReference type="PANTHER" id="PTHR14494:SF0">
    <property type="entry name" value="ALADIN"/>
    <property type="match status" value="1"/>
</dbReference>
<dbReference type="PRO" id="PR:Q7KWY3"/>
<dbReference type="EMBL" id="AAFI02000019">
    <property type="protein sequence ID" value="EAL68891.1"/>
    <property type="molecule type" value="Genomic_DNA"/>
</dbReference>
<accession>Q7KWY3</accession>
<dbReference type="RefSeq" id="XP_642862.1">
    <property type="nucleotide sequence ID" value="XM_637770.1"/>
</dbReference>
<dbReference type="Pfam" id="PF25460">
    <property type="entry name" value="Beta-prop_Aladin"/>
    <property type="match status" value="1"/>
</dbReference>
<dbReference type="GO" id="GO:0005643">
    <property type="term" value="C:nuclear pore"/>
    <property type="evidence" value="ECO:0000318"/>
    <property type="project" value="GO_Central"/>
</dbReference>
<name>Q7KWY3_DICDI</name>
<reference evidence="3 4" key="1">
    <citation type="journal article" date="2005" name="Nature">
        <title>The genome of the social amoeba Dictyostelium discoideum.</title>
        <authorList>
            <consortium name="The Dictyostelium discoideum Sequencing Consortium"/>
            <person name="Eichinger L."/>
            <person name="Pachebat J.A."/>
            <person name="Glockner G."/>
            <person name="Rajandream M.A."/>
            <person name="Sucgang R."/>
            <person name="Berriman M."/>
            <person name="Song J."/>
            <person name="Olsen R."/>
            <person name="Szafranski K."/>
            <person name="Xu Q."/>
            <person name="Tunggal B."/>
            <person name="Kummerfeld S."/>
            <person name="Madera M."/>
            <person name="Konfortov B.A."/>
            <person name="Rivero F."/>
            <person name="Bankier A.T."/>
            <person name="Lehmann R."/>
            <person name="Hamlin N."/>
            <person name="Davies R."/>
            <person name="Gaudet P."/>
            <person name="Fey P."/>
            <person name="Pilcher K."/>
            <person name="Chen G."/>
            <person name="Saunders D."/>
            <person name="Sodergren E."/>
            <person name="Davis P."/>
            <person name="Kerhornou A."/>
            <person name="Nie X."/>
            <person name="Hall N."/>
            <person name="Anjard C."/>
            <person name="Hemphill L."/>
            <person name="Bason N."/>
            <person name="Farbrother P."/>
            <person name="Desany B."/>
            <person name="Just E."/>
            <person name="Morio T."/>
            <person name="Rost R."/>
            <person name="Churcher C."/>
            <person name="Cooper J."/>
            <person name="Haydock S."/>
            <person name="van Driessche N."/>
            <person name="Cronin A."/>
            <person name="Goodhead I."/>
            <person name="Muzny D."/>
            <person name="Mourier T."/>
            <person name="Pain A."/>
            <person name="Lu M."/>
            <person name="Harper D."/>
            <person name="Lindsay R."/>
            <person name="Hauser H."/>
            <person name="James K."/>
            <person name="Quiles M."/>
            <person name="Madan Babu M."/>
            <person name="Saito T."/>
            <person name="Buchrieser C."/>
            <person name="Wardroper A."/>
            <person name="Felder M."/>
            <person name="Thangavelu M."/>
            <person name="Johnson D."/>
            <person name="Knights A."/>
            <person name="Loulseged H."/>
            <person name="Mungall K."/>
            <person name="Oliver K."/>
            <person name="Price C."/>
            <person name="Quail M.A."/>
            <person name="Urushihara H."/>
            <person name="Hernandez J."/>
            <person name="Rabbinowitsch E."/>
            <person name="Steffen D."/>
            <person name="Sanders M."/>
            <person name="Ma J."/>
            <person name="Kohara Y."/>
            <person name="Sharp S."/>
            <person name="Simmonds M."/>
            <person name="Spiegler S."/>
            <person name="Tivey A."/>
            <person name="Sugano S."/>
            <person name="White B."/>
            <person name="Walker D."/>
            <person name="Woodward J."/>
            <person name="Winckler T."/>
            <person name="Tanaka Y."/>
            <person name="Shaulsky G."/>
            <person name="Schleicher M."/>
            <person name="Weinstock G."/>
            <person name="Rosenthal A."/>
            <person name="Cox E.C."/>
            <person name="Chisholm R.L."/>
            <person name="Gibbs R."/>
            <person name="Loomis W.F."/>
            <person name="Platzer M."/>
            <person name="Kay R.R."/>
            <person name="Williams J."/>
            <person name="Dear P.H."/>
            <person name="Noegel A.A."/>
            <person name="Barrell B."/>
            <person name="Kuspa A."/>
        </authorList>
    </citation>
    <scope>NUCLEOTIDE SEQUENCE [LARGE SCALE GENOMIC DNA]</scope>
    <source>
        <strain evidence="3 4">AX4</strain>
    </source>
</reference>
<dbReference type="GeneID" id="8620728"/>
<dbReference type="STRING" id="44689.Q7KWY3"/>
<evidence type="ECO:0000259" key="2">
    <source>
        <dbReference type="Pfam" id="PF25460"/>
    </source>
</evidence>
<dbReference type="Proteomes" id="UP000002195">
    <property type="component" value="Unassembled WGS sequence"/>
</dbReference>
<dbReference type="FunFam" id="2.130.10.10:FF:002621">
    <property type="entry name" value="Uncharacterized protein"/>
    <property type="match status" value="1"/>
</dbReference>
<dbReference type="KEGG" id="ddi:DDB_G0276779"/>
<proteinExistence type="evidence at protein level"/>
<dbReference type="VEuPathDB" id="AmoebaDB:DDB_G0276779"/>
<dbReference type="InterPro" id="IPR045139">
    <property type="entry name" value="Aladin"/>
</dbReference>
<keyword evidence="5" id="KW-0002">3D-structure</keyword>
<dbReference type="PaxDb" id="44689-DDB0233287"/>
<dbReference type="PhylomeDB" id="Q7KWY3"/>
<evidence type="ECO:0000256" key="1">
    <source>
        <dbReference type="SAM" id="MobiDB-lite"/>
    </source>
</evidence>
<dbReference type="InParanoid" id="Q7KWY3"/>